<name>C5FYC4_ARTOC</name>
<protein>
    <submittedName>
        <fullName evidence="1">Uncharacterized protein</fullName>
    </submittedName>
</protein>
<sequence length="97" mass="10746">MPRLDIDNICLSDEVFGTSQAETAIVIKNVGMKSCLLSQECSVSTLHSQGRGLLAVDSFSHLDACQFLAMQRITQFRHCILYASYIHQTVVSRLAGR</sequence>
<dbReference type="RefSeq" id="XP_002843558.1">
    <property type="nucleotide sequence ID" value="XM_002843512.1"/>
</dbReference>
<dbReference type="Proteomes" id="UP000002035">
    <property type="component" value="Unassembled WGS sequence"/>
</dbReference>
<accession>C5FYC4</accession>
<dbReference type="HOGENOM" id="CLU_2346276_0_0_1"/>
<dbReference type="EMBL" id="DS995707">
    <property type="protein sequence ID" value="EEQ34522.1"/>
    <property type="molecule type" value="Genomic_DNA"/>
</dbReference>
<dbReference type="VEuPathDB" id="FungiDB:MCYG_07341"/>
<dbReference type="AlphaFoldDB" id="C5FYC4"/>
<keyword evidence="2" id="KW-1185">Reference proteome</keyword>
<proteinExistence type="predicted"/>
<evidence type="ECO:0000313" key="1">
    <source>
        <dbReference type="EMBL" id="EEQ34522.1"/>
    </source>
</evidence>
<dbReference type="GeneID" id="9227989"/>
<organism evidence="1 2">
    <name type="scientific">Arthroderma otae (strain ATCC MYA-4605 / CBS 113480)</name>
    <name type="common">Microsporum canis</name>
    <dbReference type="NCBI Taxonomy" id="554155"/>
    <lineage>
        <taxon>Eukaryota</taxon>
        <taxon>Fungi</taxon>
        <taxon>Dikarya</taxon>
        <taxon>Ascomycota</taxon>
        <taxon>Pezizomycotina</taxon>
        <taxon>Eurotiomycetes</taxon>
        <taxon>Eurotiomycetidae</taxon>
        <taxon>Onygenales</taxon>
        <taxon>Arthrodermataceae</taxon>
        <taxon>Microsporum</taxon>
    </lineage>
</organism>
<reference evidence="2" key="1">
    <citation type="journal article" date="2012" name="MBio">
        <title>Comparative genome analysis of Trichophyton rubrum and related dermatophytes reveals candidate genes involved in infection.</title>
        <authorList>
            <person name="Martinez D.A."/>
            <person name="Oliver B.G."/>
            <person name="Graeser Y."/>
            <person name="Goldberg J.M."/>
            <person name="Li W."/>
            <person name="Martinez-Rossi N.M."/>
            <person name="Monod M."/>
            <person name="Shelest E."/>
            <person name="Barton R.C."/>
            <person name="Birch E."/>
            <person name="Brakhage A.A."/>
            <person name="Chen Z."/>
            <person name="Gurr S.J."/>
            <person name="Heiman D."/>
            <person name="Heitman J."/>
            <person name="Kosti I."/>
            <person name="Rossi A."/>
            <person name="Saif S."/>
            <person name="Samalova M."/>
            <person name="Saunders C.W."/>
            <person name="Shea T."/>
            <person name="Summerbell R.C."/>
            <person name="Xu J."/>
            <person name="Young S."/>
            <person name="Zeng Q."/>
            <person name="Birren B.W."/>
            <person name="Cuomo C.A."/>
            <person name="White T.C."/>
        </authorList>
    </citation>
    <scope>NUCLEOTIDE SEQUENCE [LARGE SCALE GENOMIC DNA]</scope>
    <source>
        <strain evidence="2">ATCC MYA-4605 / CBS 113480</strain>
    </source>
</reference>
<evidence type="ECO:0000313" key="2">
    <source>
        <dbReference type="Proteomes" id="UP000002035"/>
    </source>
</evidence>
<gene>
    <name evidence="1" type="ORF">MCYG_07341</name>
</gene>